<dbReference type="Gene3D" id="2.40.30.10">
    <property type="entry name" value="Translation factors"/>
    <property type="match status" value="1"/>
</dbReference>
<evidence type="ECO:0000256" key="4">
    <source>
        <dbReference type="ARBA" id="ARBA00022980"/>
    </source>
</evidence>
<keyword evidence="4 6" id="KW-0689">Ribosomal protein</keyword>
<evidence type="ECO:0000313" key="6">
    <source>
        <dbReference type="EMBL" id="VAX29304.1"/>
    </source>
</evidence>
<name>A0A3B1CZC6_9ZZZZ</name>
<dbReference type="InterPro" id="IPR009000">
    <property type="entry name" value="Transl_B-barrel_sf"/>
</dbReference>
<dbReference type="InterPro" id="IPR019927">
    <property type="entry name" value="Ribosomal_uL3_bac/org-type"/>
</dbReference>
<reference evidence="6" key="1">
    <citation type="submission" date="2018-06" db="EMBL/GenBank/DDBJ databases">
        <authorList>
            <person name="Zhirakovskaya E."/>
        </authorList>
    </citation>
    <scope>NUCLEOTIDE SEQUENCE</scope>
</reference>
<dbReference type="NCBIfam" id="TIGR03625">
    <property type="entry name" value="L3_bact"/>
    <property type="match status" value="1"/>
</dbReference>
<sequence length="199" mass="21463">MTQVFSDKGDCVPVTVIQVADCVPILQKTAEKDGYQSVLVAYGVRKPKHTNKPLKGFYDKHKASPARVLTEFRDHTIDEALLGKPLNVDMFGEGDLVSVIGVSKGKGFAGVMKRHGFGGAPASHGHAEIFRGGGSIGMHTYPGRVLKGKKMPGRMGGDKVHVKNLKVVRVDKENNVLLVRGAVPGPNGRMVRIIKSERA</sequence>
<dbReference type="GO" id="GO:0022625">
    <property type="term" value="C:cytosolic large ribosomal subunit"/>
    <property type="evidence" value="ECO:0007669"/>
    <property type="project" value="TreeGrafter"/>
</dbReference>
<keyword evidence="3" id="KW-0694">RNA-binding</keyword>
<dbReference type="GO" id="GO:0003735">
    <property type="term" value="F:structural constituent of ribosome"/>
    <property type="evidence" value="ECO:0007669"/>
    <property type="project" value="InterPro"/>
</dbReference>
<organism evidence="6">
    <name type="scientific">hydrothermal vent metagenome</name>
    <dbReference type="NCBI Taxonomy" id="652676"/>
    <lineage>
        <taxon>unclassified sequences</taxon>
        <taxon>metagenomes</taxon>
        <taxon>ecological metagenomes</taxon>
    </lineage>
</organism>
<dbReference type="InterPro" id="IPR000597">
    <property type="entry name" value="Ribosomal_uL3"/>
</dbReference>
<gene>
    <name evidence="6" type="ORF">MNBD_NITROSPINAE05-1414</name>
</gene>
<evidence type="ECO:0000256" key="3">
    <source>
        <dbReference type="ARBA" id="ARBA00022884"/>
    </source>
</evidence>
<dbReference type="AlphaFoldDB" id="A0A3B1CZC6"/>
<proteinExistence type="inferred from homology"/>
<dbReference type="EMBL" id="UOGG01000080">
    <property type="protein sequence ID" value="VAX29304.1"/>
    <property type="molecule type" value="Genomic_DNA"/>
</dbReference>
<dbReference type="Gene3D" id="3.30.160.810">
    <property type="match status" value="1"/>
</dbReference>
<dbReference type="PANTHER" id="PTHR11229">
    <property type="entry name" value="50S RIBOSOMAL PROTEIN L3"/>
    <property type="match status" value="1"/>
</dbReference>
<dbReference type="PANTHER" id="PTHR11229:SF16">
    <property type="entry name" value="LARGE RIBOSOMAL SUBUNIT PROTEIN UL3C"/>
    <property type="match status" value="1"/>
</dbReference>
<dbReference type="SUPFAM" id="SSF50447">
    <property type="entry name" value="Translation proteins"/>
    <property type="match status" value="1"/>
</dbReference>
<keyword evidence="2" id="KW-0699">rRNA-binding</keyword>
<dbReference type="GO" id="GO:0006412">
    <property type="term" value="P:translation"/>
    <property type="evidence" value="ECO:0007669"/>
    <property type="project" value="InterPro"/>
</dbReference>
<dbReference type="FunFam" id="2.40.30.10:FF:000004">
    <property type="entry name" value="50S ribosomal protein L3"/>
    <property type="match status" value="1"/>
</dbReference>
<protein>
    <submittedName>
        <fullName evidence="6">LSU ribosomal protein L3p (L3e)</fullName>
    </submittedName>
</protein>
<comment type="similarity">
    <text evidence="1">Belongs to the universal ribosomal protein uL3 family.</text>
</comment>
<keyword evidence="5" id="KW-0687">Ribonucleoprotein</keyword>
<evidence type="ECO:0000256" key="2">
    <source>
        <dbReference type="ARBA" id="ARBA00022730"/>
    </source>
</evidence>
<dbReference type="GO" id="GO:0019843">
    <property type="term" value="F:rRNA binding"/>
    <property type="evidence" value="ECO:0007669"/>
    <property type="project" value="UniProtKB-KW"/>
</dbReference>
<dbReference type="Pfam" id="PF00297">
    <property type="entry name" value="Ribosomal_L3"/>
    <property type="match status" value="1"/>
</dbReference>
<evidence type="ECO:0000256" key="1">
    <source>
        <dbReference type="ARBA" id="ARBA00006540"/>
    </source>
</evidence>
<accession>A0A3B1CZC6</accession>
<evidence type="ECO:0000256" key="5">
    <source>
        <dbReference type="ARBA" id="ARBA00023274"/>
    </source>
</evidence>